<accession>A0A1G2H8J5</accession>
<evidence type="ECO:0000313" key="1">
    <source>
        <dbReference type="EMBL" id="OGZ58630.1"/>
    </source>
</evidence>
<sequence>MYKQEAIRVLRKKAEELQLSSEVTLDAGKTSGFNPSDGSPEFQEAVRLLADKRHFGFSKYPPVPVHMEDQERFKCYLEFEEDLEMVCLCSLDIWGQDLKYSRIKEIILIQSIGQRQAHLKDQKPNIPVALKIHKDHRHLLPAKAGIVDVEGEYVIVVPWIDYRDIIALDKYGTNTLTLYNSGATKKYEALRKKVLELQNVFMDNWAMDTVLVHLIPTETSGESRSSKTSYFHKVFASNSVTGYSEYIVEIKGQRGYEKGIETHLSFVTHNPNSKDPAELRQELKLVMNPECPMDYAEVLRQMGVFVEGLRDKVFWIG</sequence>
<comment type="caution">
    <text evidence="1">The sequence shown here is derived from an EMBL/GenBank/DDBJ whole genome shotgun (WGS) entry which is preliminary data.</text>
</comment>
<evidence type="ECO:0000313" key="2">
    <source>
        <dbReference type="Proteomes" id="UP000177932"/>
    </source>
</evidence>
<dbReference type="STRING" id="1802158.A2827_03170"/>
<reference evidence="1 2" key="1">
    <citation type="journal article" date="2016" name="Nat. Commun.">
        <title>Thousands of microbial genomes shed light on interconnected biogeochemical processes in an aquifer system.</title>
        <authorList>
            <person name="Anantharaman K."/>
            <person name="Brown C.T."/>
            <person name="Hug L.A."/>
            <person name="Sharon I."/>
            <person name="Castelle C.J."/>
            <person name="Probst A.J."/>
            <person name="Thomas B.C."/>
            <person name="Singh A."/>
            <person name="Wilkins M.J."/>
            <person name="Karaoz U."/>
            <person name="Brodie E.L."/>
            <person name="Williams K.H."/>
            <person name="Hubbard S.S."/>
            <person name="Banfield J.F."/>
        </authorList>
    </citation>
    <scope>NUCLEOTIDE SEQUENCE [LARGE SCALE GENOMIC DNA]</scope>
</reference>
<gene>
    <name evidence="1" type="ORF">A2827_03170</name>
</gene>
<dbReference type="Proteomes" id="UP000177932">
    <property type="component" value="Unassembled WGS sequence"/>
</dbReference>
<proteinExistence type="predicted"/>
<dbReference type="AlphaFoldDB" id="A0A1G2H8J5"/>
<dbReference type="EMBL" id="MHOD01000002">
    <property type="protein sequence ID" value="OGZ58630.1"/>
    <property type="molecule type" value="Genomic_DNA"/>
</dbReference>
<organism evidence="1 2">
    <name type="scientific">Candidatus Spechtbacteria bacterium RIFCSPHIGHO2_01_FULL_43_30</name>
    <dbReference type="NCBI Taxonomy" id="1802158"/>
    <lineage>
        <taxon>Bacteria</taxon>
        <taxon>Candidatus Spechtiibacteriota</taxon>
    </lineage>
</organism>
<name>A0A1G2H8J5_9BACT</name>
<protein>
    <submittedName>
        <fullName evidence="1">Uncharacterized protein</fullName>
    </submittedName>
</protein>